<dbReference type="GO" id="GO:0030091">
    <property type="term" value="P:protein repair"/>
    <property type="evidence" value="ECO:0007669"/>
    <property type="project" value="InterPro"/>
</dbReference>
<comment type="similarity">
    <text evidence="1 5">Belongs to the MsrB Met sulfoxide reductase family.</text>
</comment>
<evidence type="ECO:0000259" key="7">
    <source>
        <dbReference type="PROSITE" id="PS51790"/>
    </source>
</evidence>
<evidence type="ECO:0000256" key="5">
    <source>
        <dbReference type="RuleBase" id="RU365044"/>
    </source>
</evidence>
<dbReference type="InterPro" id="IPR002579">
    <property type="entry name" value="Met_Sox_Rdtase_MsrB_dom"/>
</dbReference>
<dbReference type="GO" id="GO:0033743">
    <property type="term" value="F:peptide-methionine (R)-S-oxide reductase activity"/>
    <property type="evidence" value="ECO:0007669"/>
    <property type="project" value="UniProtKB-EC"/>
</dbReference>
<evidence type="ECO:0000313" key="10">
    <source>
        <dbReference type="Proteomes" id="UP000728185"/>
    </source>
</evidence>
<keyword evidence="10" id="KW-1185">Reference proteome</keyword>
<keyword evidence="5" id="KW-0479">Metal-binding</keyword>
<dbReference type="SUPFAM" id="SSF51316">
    <property type="entry name" value="Mss4-like"/>
    <property type="match status" value="1"/>
</dbReference>
<dbReference type="Pfam" id="PF01641">
    <property type="entry name" value="SelR"/>
    <property type="match status" value="1"/>
</dbReference>
<evidence type="ECO:0000256" key="4">
    <source>
        <dbReference type="ARBA" id="ARBA00048488"/>
    </source>
</evidence>
<protein>
    <recommendedName>
        <fullName evidence="2 5">Peptide-methionine (R)-S-oxide reductase</fullName>
        <ecNumber evidence="2 5">1.8.4.12</ecNumber>
    </recommendedName>
</protein>
<dbReference type="GO" id="GO:0005737">
    <property type="term" value="C:cytoplasm"/>
    <property type="evidence" value="ECO:0007669"/>
    <property type="project" value="TreeGrafter"/>
</dbReference>
<accession>A0A8E0S007</accession>
<dbReference type="PANTHER" id="PTHR10173:SF52">
    <property type="entry name" value="METHIONINE-R-SULFOXIDE REDUCTASE B1"/>
    <property type="match status" value="1"/>
</dbReference>
<comment type="caution">
    <text evidence="9">The sequence shown here is derived from an EMBL/GenBank/DDBJ whole genome shotgun (WGS) entry which is preliminary data.</text>
</comment>
<reference evidence="9" key="1">
    <citation type="submission" date="2019-05" db="EMBL/GenBank/DDBJ databases">
        <title>Annotation for the trematode Fasciolopsis buski.</title>
        <authorList>
            <person name="Choi Y.-J."/>
        </authorList>
    </citation>
    <scope>NUCLEOTIDE SEQUENCE</scope>
    <source>
        <strain evidence="9">HT</strain>
        <tissue evidence="9">Whole worm</tissue>
    </source>
</reference>
<comment type="cofactor">
    <cofactor evidence="5">
        <name>Zn(2+)</name>
        <dbReference type="ChEBI" id="CHEBI:29105"/>
    </cofactor>
    <text evidence="5">Binds 1 zinc ion per subunit.</text>
</comment>
<dbReference type="Gene3D" id="2.170.150.20">
    <property type="entry name" value="Peptide methionine sulfoxide reductase"/>
    <property type="match status" value="1"/>
</dbReference>
<dbReference type="GO" id="GO:0006979">
    <property type="term" value="P:response to oxidative stress"/>
    <property type="evidence" value="ECO:0007669"/>
    <property type="project" value="InterPro"/>
</dbReference>
<dbReference type="InterPro" id="IPR011057">
    <property type="entry name" value="Mss4-like_sf"/>
</dbReference>
<sequence length="175" mass="19329">MNLLHIIKQSEKLSPTIQSLLNSSGPSSPQRSTNVSVCSRESMKDRLTDLQYKVTQEKYTEKPFSGPYVNDFTPGVYHCVVCETELFGSNSKFACNAGWPAFSEPMKDRIAYNLDPSTGELRVEVACKRCGAHLGHVFDDGPKPAGLRYCINSAALVHQSSRNDCQDSCVLNDTC</sequence>
<dbReference type="PROSITE" id="PS51790">
    <property type="entry name" value="MSRB"/>
    <property type="match status" value="1"/>
</dbReference>
<dbReference type="Proteomes" id="UP000728185">
    <property type="component" value="Unassembled WGS sequence"/>
</dbReference>
<feature type="region of interest" description="Disordered" evidence="6">
    <location>
        <begin position="18"/>
        <end position="38"/>
    </location>
</feature>
<dbReference type="GO" id="GO:0046872">
    <property type="term" value="F:metal ion binding"/>
    <property type="evidence" value="ECO:0007669"/>
    <property type="project" value="UniProtKB-KW"/>
</dbReference>
<comment type="catalytic activity">
    <reaction evidence="4 5">
        <text>L-methionyl-[protein] + [thioredoxin]-disulfide + H2O = L-methionyl-(R)-S-oxide-[protein] + [thioredoxin]-dithiol</text>
        <dbReference type="Rhea" id="RHEA:24164"/>
        <dbReference type="Rhea" id="RHEA-COMP:10698"/>
        <dbReference type="Rhea" id="RHEA-COMP:10700"/>
        <dbReference type="Rhea" id="RHEA-COMP:12313"/>
        <dbReference type="Rhea" id="RHEA-COMP:12314"/>
        <dbReference type="ChEBI" id="CHEBI:15377"/>
        <dbReference type="ChEBI" id="CHEBI:16044"/>
        <dbReference type="ChEBI" id="CHEBI:29950"/>
        <dbReference type="ChEBI" id="CHEBI:45764"/>
        <dbReference type="ChEBI" id="CHEBI:50058"/>
        <dbReference type="EC" id="1.8.4.12"/>
    </reaction>
</comment>
<proteinExistence type="inferred from homology"/>
<evidence type="ECO:0000256" key="2">
    <source>
        <dbReference type="ARBA" id="ARBA00012499"/>
    </source>
</evidence>
<evidence type="ECO:0000256" key="6">
    <source>
        <dbReference type="SAM" id="MobiDB-lite"/>
    </source>
</evidence>
<dbReference type="OrthoDB" id="44061at2759"/>
<keyword evidence="5" id="KW-0862">Zinc</keyword>
<comment type="function">
    <text evidence="5">Methionine-sulfoxide reductase that specifically reduces methionine (R)-sulfoxide back to methionine. While in many cases methionine oxidation is the result of random oxidation following oxidative stress, methionine oxidation is also a post-translational modification that takes place on specific residues.</text>
</comment>
<evidence type="ECO:0000256" key="1">
    <source>
        <dbReference type="ARBA" id="ARBA00007174"/>
    </source>
</evidence>
<keyword evidence="3 5" id="KW-0560">Oxidoreductase</keyword>
<name>A0A8E0S007_9TREM</name>
<dbReference type="EC" id="1.8.4.12" evidence="2 5"/>
<dbReference type="AlphaFoldDB" id="A0A8E0S007"/>
<evidence type="ECO:0000313" key="8">
    <source>
        <dbReference type="EMBL" id="KAA0192517.1"/>
    </source>
</evidence>
<feature type="domain" description="MsrB" evidence="7">
    <location>
        <begin position="40"/>
        <end position="161"/>
    </location>
</feature>
<evidence type="ECO:0000256" key="3">
    <source>
        <dbReference type="ARBA" id="ARBA00023002"/>
    </source>
</evidence>
<dbReference type="PANTHER" id="PTHR10173">
    <property type="entry name" value="METHIONINE SULFOXIDE REDUCTASE"/>
    <property type="match status" value="1"/>
</dbReference>
<dbReference type="EMBL" id="LUCM01005637">
    <property type="protein sequence ID" value="KAA0192517.1"/>
    <property type="molecule type" value="Genomic_DNA"/>
</dbReference>
<dbReference type="NCBIfam" id="TIGR00357">
    <property type="entry name" value="peptide-methionine (R)-S-oxide reductase MsrB"/>
    <property type="match status" value="1"/>
</dbReference>
<dbReference type="InterPro" id="IPR028427">
    <property type="entry name" value="Met_Sox_Rdtase_MsrB"/>
</dbReference>
<dbReference type="EMBL" id="LUCM01005637">
    <property type="protein sequence ID" value="KAA0192518.1"/>
    <property type="molecule type" value="Genomic_DNA"/>
</dbReference>
<gene>
    <name evidence="9" type="ORF">FBUS_09528</name>
    <name evidence="8" type="ORF">FBUS_09529</name>
</gene>
<organism evidence="9 10">
    <name type="scientific">Fasciolopsis buskii</name>
    <dbReference type="NCBI Taxonomy" id="27845"/>
    <lineage>
        <taxon>Eukaryota</taxon>
        <taxon>Metazoa</taxon>
        <taxon>Spiralia</taxon>
        <taxon>Lophotrochozoa</taxon>
        <taxon>Platyhelminthes</taxon>
        <taxon>Trematoda</taxon>
        <taxon>Digenea</taxon>
        <taxon>Plagiorchiida</taxon>
        <taxon>Echinostomata</taxon>
        <taxon>Echinostomatoidea</taxon>
        <taxon>Fasciolidae</taxon>
        <taxon>Fasciolopsis</taxon>
    </lineage>
</organism>
<evidence type="ECO:0000313" key="9">
    <source>
        <dbReference type="EMBL" id="KAA0192518.1"/>
    </source>
</evidence>